<feature type="region of interest" description="Disordered" evidence="2">
    <location>
        <begin position="1"/>
        <end position="23"/>
    </location>
</feature>
<evidence type="ECO:0000313" key="3">
    <source>
        <dbReference type="EMBL" id="TFK31868.1"/>
    </source>
</evidence>
<dbReference type="Pfam" id="PF14027">
    <property type="entry name" value="Questin_oxidase"/>
    <property type="match status" value="1"/>
</dbReference>
<dbReference type="EMBL" id="ML213700">
    <property type="protein sequence ID" value="TFK31868.1"/>
    <property type="molecule type" value="Genomic_DNA"/>
</dbReference>
<proteinExistence type="predicted"/>
<name>A0A5C3LGE2_9AGAR</name>
<accession>A0A5C3LGE2</accession>
<feature type="region of interest" description="Disordered" evidence="2">
    <location>
        <begin position="373"/>
        <end position="392"/>
    </location>
</feature>
<sequence>MSLDELFPSPTSSHATGSPRFWPGSTPTSVKELKTILKDNHERWHIFINAIKFHNHAAHTVLALWALGADEALLQAVYKDSSAYQCPAFEAPGEITVKNWTDHLGDEKYYQGYLKFFNEEIKTLGGDELLKKYLFAAEANVAIESGPNPSMLQRYLGGLFHPLIHTGYGFQFNLPGMIVEGLAQTAVHDADTEKLLPASVFKSNDGVENLTSRLLRGVALNNPTDEHKDDVHALTILSRVYADDRLGKKFAGQDIRMFPETIQNYGEIIKEYTDQWTFHGKLEDLVEQLVWVNVVIYAIGGWEGVGKPLNADFFFMHLVTSSSFLSSIVPQVSSVDAERLLRGYLATSLAWYIGRGRPALDIAGFYEHTKLRPTPPGPLPTPSEGTHPSPSSPIAVTPNPWLAILQTTIIHPDDHLPKLQRALSHYAELYGTRASGSFSNTELKGVDKLDGTLFIRAAIMTTNRLGWVREGEPPLEHWDRRGVYTSSS</sequence>
<evidence type="ECO:0008006" key="5">
    <source>
        <dbReference type="Google" id="ProtNLM"/>
    </source>
</evidence>
<evidence type="ECO:0000256" key="2">
    <source>
        <dbReference type="SAM" id="MobiDB-lite"/>
    </source>
</evidence>
<keyword evidence="1" id="KW-0560">Oxidoreductase</keyword>
<evidence type="ECO:0000256" key="1">
    <source>
        <dbReference type="ARBA" id="ARBA00023002"/>
    </source>
</evidence>
<gene>
    <name evidence="3" type="ORF">BDQ12DRAFT_701405</name>
</gene>
<dbReference type="STRING" id="68775.A0A5C3LGE2"/>
<dbReference type="Proteomes" id="UP000308652">
    <property type="component" value="Unassembled WGS sequence"/>
</dbReference>
<dbReference type="GO" id="GO:0016491">
    <property type="term" value="F:oxidoreductase activity"/>
    <property type="evidence" value="ECO:0007669"/>
    <property type="project" value="UniProtKB-KW"/>
</dbReference>
<reference evidence="3 4" key="1">
    <citation type="journal article" date="2019" name="Nat. Ecol. Evol.">
        <title>Megaphylogeny resolves global patterns of mushroom evolution.</title>
        <authorList>
            <person name="Varga T."/>
            <person name="Krizsan K."/>
            <person name="Foldi C."/>
            <person name="Dima B."/>
            <person name="Sanchez-Garcia M."/>
            <person name="Sanchez-Ramirez S."/>
            <person name="Szollosi G.J."/>
            <person name="Szarkandi J.G."/>
            <person name="Papp V."/>
            <person name="Albert L."/>
            <person name="Andreopoulos W."/>
            <person name="Angelini C."/>
            <person name="Antonin V."/>
            <person name="Barry K.W."/>
            <person name="Bougher N.L."/>
            <person name="Buchanan P."/>
            <person name="Buyck B."/>
            <person name="Bense V."/>
            <person name="Catcheside P."/>
            <person name="Chovatia M."/>
            <person name="Cooper J."/>
            <person name="Damon W."/>
            <person name="Desjardin D."/>
            <person name="Finy P."/>
            <person name="Geml J."/>
            <person name="Haridas S."/>
            <person name="Hughes K."/>
            <person name="Justo A."/>
            <person name="Karasinski D."/>
            <person name="Kautmanova I."/>
            <person name="Kiss B."/>
            <person name="Kocsube S."/>
            <person name="Kotiranta H."/>
            <person name="LaButti K.M."/>
            <person name="Lechner B.E."/>
            <person name="Liimatainen K."/>
            <person name="Lipzen A."/>
            <person name="Lukacs Z."/>
            <person name="Mihaltcheva S."/>
            <person name="Morgado L.N."/>
            <person name="Niskanen T."/>
            <person name="Noordeloos M.E."/>
            <person name="Ohm R.A."/>
            <person name="Ortiz-Santana B."/>
            <person name="Ovrebo C."/>
            <person name="Racz N."/>
            <person name="Riley R."/>
            <person name="Savchenko A."/>
            <person name="Shiryaev A."/>
            <person name="Soop K."/>
            <person name="Spirin V."/>
            <person name="Szebenyi C."/>
            <person name="Tomsovsky M."/>
            <person name="Tulloss R.E."/>
            <person name="Uehling J."/>
            <person name="Grigoriev I.V."/>
            <person name="Vagvolgyi C."/>
            <person name="Papp T."/>
            <person name="Martin F.M."/>
            <person name="Miettinen O."/>
            <person name="Hibbett D.S."/>
            <person name="Nagy L.G."/>
        </authorList>
    </citation>
    <scope>NUCLEOTIDE SEQUENCE [LARGE SCALE GENOMIC DNA]</scope>
    <source>
        <strain evidence="3 4">CBS 166.37</strain>
    </source>
</reference>
<organism evidence="3 4">
    <name type="scientific">Crucibulum laeve</name>
    <dbReference type="NCBI Taxonomy" id="68775"/>
    <lineage>
        <taxon>Eukaryota</taxon>
        <taxon>Fungi</taxon>
        <taxon>Dikarya</taxon>
        <taxon>Basidiomycota</taxon>
        <taxon>Agaricomycotina</taxon>
        <taxon>Agaricomycetes</taxon>
        <taxon>Agaricomycetidae</taxon>
        <taxon>Agaricales</taxon>
        <taxon>Agaricineae</taxon>
        <taxon>Nidulariaceae</taxon>
        <taxon>Crucibulum</taxon>
    </lineage>
</organism>
<dbReference type="InterPro" id="IPR025337">
    <property type="entry name" value="Questin_oxidase-like"/>
</dbReference>
<keyword evidence="4" id="KW-1185">Reference proteome</keyword>
<evidence type="ECO:0000313" key="4">
    <source>
        <dbReference type="Proteomes" id="UP000308652"/>
    </source>
</evidence>
<dbReference type="PANTHER" id="PTHR35870:SF1">
    <property type="entry name" value="PROTEIN, PUTATIVE (AFU_ORTHOLOGUE AFUA_5G03330)-RELATED"/>
    <property type="match status" value="1"/>
</dbReference>
<dbReference type="OrthoDB" id="10004862at2759"/>
<dbReference type="PANTHER" id="PTHR35870">
    <property type="entry name" value="PROTEIN, PUTATIVE (AFU_ORTHOLOGUE AFUA_5G03330)-RELATED"/>
    <property type="match status" value="1"/>
</dbReference>
<dbReference type="AlphaFoldDB" id="A0A5C3LGE2"/>
<feature type="compositionally biased region" description="Polar residues" evidence="2">
    <location>
        <begin position="383"/>
        <end position="392"/>
    </location>
</feature>
<protein>
    <recommendedName>
        <fullName evidence="5">Oxidoreductase AflY</fullName>
    </recommendedName>
</protein>